<accession>A0ACC2D9N7</accession>
<name>A0ACC2D9N7_DIPCM</name>
<sequence length="657" mass="74195">MGSRWSGTGTGEMNLVMSGGRNIAQVLMSPRVSGSGTGSPVSRRSLSGKRMQADAFSAFDSHKSNHFSSAADEARVDLPGFSSPSQEKKLIRLQHTLLRLFRDMVVRKDSGLNATKKGRSLWMFYMFALLLITFMTIKVLFVGWLGLEFKQPDLLKGRPGKDFFKALQELDADAAASRSMEEPFKGTRDEARALLQSQDYTKGVDNRNFIVQTATSNKELWEKPFSENHEQCIGRSKSYKRPQEATNGYILVNTNGGLNQMRAGICDMVAVARIMNATLVLPFLDHSSFWEDPSVFKDIFDVEHFIEALKEDVKIVKSLPSTHTEVAPLKKAPVSWSKASYYKHELLPLLKQHKVLFFSHADSRLANNELPDSIQRLRCRANYLALKFSAPIQQLGNVLVERMKSKGPYIALHLRYEKDMLSFTGCSHDLTGEESEALRDMRYSVNHWKEKEIDAEEKRMQGGCPLTPHEVSLLLKGLGYPRSTSVYIVAGEIFGNGSMASLTKEFPNVYSHSTLATADELLSFASYQNRLAGLDYMVALESDVFVYTYDGNMAKAVQGHRRFEGYKKTISPDRQATVDLVDQYESGKISWETFELEVRRIHANRNGAPDKREFGELPKLEENFYANPLPGCICERKQSTRKLSLHRRISRASFSTY</sequence>
<evidence type="ECO:0000313" key="1">
    <source>
        <dbReference type="EMBL" id="KAJ7550954.1"/>
    </source>
</evidence>
<organism evidence="1 2">
    <name type="scientific">Diphasiastrum complanatum</name>
    <name type="common">Issler's clubmoss</name>
    <name type="synonym">Lycopodium complanatum</name>
    <dbReference type="NCBI Taxonomy" id="34168"/>
    <lineage>
        <taxon>Eukaryota</taxon>
        <taxon>Viridiplantae</taxon>
        <taxon>Streptophyta</taxon>
        <taxon>Embryophyta</taxon>
        <taxon>Tracheophyta</taxon>
        <taxon>Lycopodiopsida</taxon>
        <taxon>Lycopodiales</taxon>
        <taxon>Lycopodiaceae</taxon>
        <taxon>Lycopodioideae</taxon>
        <taxon>Diphasiastrum</taxon>
    </lineage>
</organism>
<dbReference type="Proteomes" id="UP001162992">
    <property type="component" value="Chromosome 7"/>
</dbReference>
<evidence type="ECO:0000313" key="2">
    <source>
        <dbReference type="Proteomes" id="UP001162992"/>
    </source>
</evidence>
<protein>
    <submittedName>
        <fullName evidence="1">Uncharacterized protein</fullName>
    </submittedName>
</protein>
<reference evidence="2" key="1">
    <citation type="journal article" date="2024" name="Proc. Natl. Acad. Sci. U.S.A.">
        <title>Extraordinary preservation of gene collinearity over three hundred million years revealed in homosporous lycophytes.</title>
        <authorList>
            <person name="Li C."/>
            <person name="Wickell D."/>
            <person name="Kuo L.Y."/>
            <person name="Chen X."/>
            <person name="Nie B."/>
            <person name="Liao X."/>
            <person name="Peng D."/>
            <person name="Ji J."/>
            <person name="Jenkins J."/>
            <person name="Williams M."/>
            <person name="Shu S."/>
            <person name="Plott C."/>
            <person name="Barry K."/>
            <person name="Rajasekar S."/>
            <person name="Grimwood J."/>
            <person name="Han X."/>
            <person name="Sun S."/>
            <person name="Hou Z."/>
            <person name="He W."/>
            <person name="Dai G."/>
            <person name="Sun C."/>
            <person name="Schmutz J."/>
            <person name="Leebens-Mack J.H."/>
            <person name="Li F.W."/>
            <person name="Wang L."/>
        </authorList>
    </citation>
    <scope>NUCLEOTIDE SEQUENCE [LARGE SCALE GENOMIC DNA]</scope>
    <source>
        <strain evidence="2">cv. PW_Plant_1</strain>
    </source>
</reference>
<dbReference type="EMBL" id="CM055098">
    <property type="protein sequence ID" value="KAJ7550954.1"/>
    <property type="molecule type" value="Genomic_DNA"/>
</dbReference>
<comment type="caution">
    <text evidence="1">The sequence shown here is derived from an EMBL/GenBank/DDBJ whole genome shotgun (WGS) entry which is preliminary data.</text>
</comment>
<gene>
    <name evidence="1" type="ORF">O6H91_07G126500</name>
</gene>
<keyword evidence="2" id="KW-1185">Reference proteome</keyword>
<proteinExistence type="predicted"/>